<sequence>MKLATPCEEAFRIEVPILRMAIAKRLVERGVPVVKASKISGISATTYEKNIKEKREEIEKLLKDEEIRDMIDALVGRILANQTIESTSFCILCARARKLFNLKPCPLY</sequence>
<protein>
    <submittedName>
        <fullName evidence="1 2">Transcriptional regulator</fullName>
    </submittedName>
</protein>
<dbReference type="Proteomes" id="UP000427373">
    <property type="component" value="Chromosome"/>
</dbReference>
<dbReference type="KEGG" id="soh:D1869_04780"/>
<reference evidence="1 4" key="2">
    <citation type="submission" date="2020-08" db="EMBL/GenBank/DDBJ databases">
        <title>Genomic Encyclopedia of Type Strains, Phase IV (KMG-IV): sequencing the most valuable type-strain genomes for metagenomic binning, comparative biology and taxonomic classification.</title>
        <authorList>
            <person name="Goeker M."/>
        </authorList>
    </citation>
    <scope>NUCLEOTIDE SEQUENCE [LARGE SCALE GENOMIC DNA]</scope>
    <source>
        <strain evidence="1 4">DSM 12421</strain>
    </source>
</reference>
<dbReference type="EMBL" id="JACHFY010000030">
    <property type="protein sequence ID" value="MBB5254907.1"/>
    <property type="molecule type" value="Genomic_DNA"/>
</dbReference>
<dbReference type="OrthoDB" id="33473at2157"/>
<dbReference type="Proteomes" id="UP000582213">
    <property type="component" value="Unassembled WGS sequence"/>
</dbReference>
<gene>
    <name evidence="2" type="ORF">D1869_04780</name>
    <name evidence="1" type="ORF">HNQ62_002681</name>
</gene>
<evidence type="ECO:0000313" key="1">
    <source>
        <dbReference type="EMBL" id="MBB5254907.1"/>
    </source>
</evidence>
<evidence type="ECO:0000313" key="3">
    <source>
        <dbReference type="Proteomes" id="UP000427373"/>
    </source>
</evidence>
<dbReference type="GeneID" id="42800534"/>
<dbReference type="EMBL" id="CP045484">
    <property type="protein sequence ID" value="QGR16585.1"/>
    <property type="molecule type" value="Genomic_DNA"/>
</dbReference>
<dbReference type="AlphaFoldDB" id="A0A650CFY4"/>
<organism evidence="2 3">
    <name type="scientific">Sulfurisphaera ohwakuensis</name>
    <dbReference type="NCBI Taxonomy" id="69656"/>
    <lineage>
        <taxon>Archaea</taxon>
        <taxon>Thermoproteota</taxon>
        <taxon>Thermoprotei</taxon>
        <taxon>Sulfolobales</taxon>
        <taxon>Sulfolobaceae</taxon>
        <taxon>Sulfurisphaera</taxon>
    </lineage>
</organism>
<proteinExistence type="predicted"/>
<evidence type="ECO:0000313" key="4">
    <source>
        <dbReference type="Proteomes" id="UP000582213"/>
    </source>
</evidence>
<accession>A0A650CFY4</accession>
<reference evidence="2 3" key="1">
    <citation type="submission" date="2019-10" db="EMBL/GenBank/DDBJ databases">
        <title>Genome Sequences from Six Type Strain Members of the Archaeal Family Sulfolobaceae: Acidianus ambivalens, Acidianus infernus, Metallosphaera prunae, Stygiolobus azoricus, Sulfolobus metallicus, and Sulfurisphaera ohwakuensis.</title>
        <authorList>
            <person name="Counts J.A."/>
            <person name="Kelly R.M."/>
        </authorList>
    </citation>
    <scope>NUCLEOTIDE SEQUENCE [LARGE SCALE GENOMIC DNA]</scope>
    <source>
        <strain evidence="2 3">TA-1</strain>
    </source>
</reference>
<dbReference type="RefSeq" id="WP_156014142.1">
    <property type="nucleotide sequence ID" value="NZ_CP045484.1"/>
</dbReference>
<evidence type="ECO:0000313" key="2">
    <source>
        <dbReference type="EMBL" id="QGR16585.1"/>
    </source>
</evidence>
<name>A0A650CFY4_SULOH</name>
<keyword evidence="3" id="KW-1185">Reference proteome</keyword>